<comment type="subunit">
    <text evidence="5">Heterooligomer composed of large and small subunits.</text>
</comment>
<dbReference type="AlphaFoldDB" id="A0A374NJK5"/>
<evidence type="ECO:0000259" key="8">
    <source>
        <dbReference type="Pfam" id="PF13742"/>
    </source>
</evidence>
<comment type="caution">
    <text evidence="9">The sequence shown here is derived from an EMBL/GenBank/DDBJ whole genome shotgun (WGS) entry which is preliminary data.</text>
</comment>
<comment type="subcellular location">
    <subcellularLocation>
        <location evidence="5 6">Cytoplasm</location>
    </subcellularLocation>
</comment>
<dbReference type="Proteomes" id="UP000262524">
    <property type="component" value="Unassembled WGS sequence"/>
</dbReference>
<feature type="domain" description="Exonuclease VII large subunit C-terminal" evidence="7">
    <location>
        <begin position="124"/>
        <end position="286"/>
    </location>
</feature>
<comment type="catalytic activity">
    <reaction evidence="5 6">
        <text>Exonucleolytic cleavage in either 5'- to 3'- or 3'- to 5'-direction to yield nucleoside 5'-phosphates.</text>
        <dbReference type="EC" id="3.1.11.6"/>
    </reaction>
</comment>
<dbReference type="GO" id="GO:0006308">
    <property type="term" value="P:DNA catabolic process"/>
    <property type="evidence" value="ECO:0007669"/>
    <property type="project" value="UniProtKB-UniRule"/>
</dbReference>
<dbReference type="CDD" id="cd04489">
    <property type="entry name" value="ExoVII_LU_OBF"/>
    <property type="match status" value="1"/>
</dbReference>
<evidence type="ECO:0000313" key="9">
    <source>
        <dbReference type="EMBL" id="RGI85141.1"/>
    </source>
</evidence>
<dbReference type="InterPro" id="IPR020579">
    <property type="entry name" value="Exonuc_VII_lsu_C"/>
</dbReference>
<evidence type="ECO:0000256" key="2">
    <source>
        <dbReference type="ARBA" id="ARBA00022722"/>
    </source>
</evidence>
<dbReference type="PANTHER" id="PTHR30008">
    <property type="entry name" value="EXODEOXYRIBONUCLEASE 7 LARGE SUBUNIT"/>
    <property type="match status" value="1"/>
</dbReference>
<feature type="domain" description="OB-fold nucleic acid binding" evidence="8">
    <location>
        <begin position="5"/>
        <end position="101"/>
    </location>
</feature>
<keyword evidence="2 5" id="KW-0540">Nuclease</keyword>
<comment type="function">
    <text evidence="5">Bidirectionally degrades single-stranded DNA into large acid-insoluble oligonucleotides, which are then degraded further into small acid-soluble oligonucleotides.</text>
</comment>
<dbReference type="Gene3D" id="2.40.50.1010">
    <property type="match status" value="1"/>
</dbReference>
<evidence type="ECO:0000256" key="5">
    <source>
        <dbReference type="HAMAP-Rule" id="MF_00378"/>
    </source>
</evidence>
<evidence type="ECO:0000313" key="10">
    <source>
        <dbReference type="Proteomes" id="UP000262524"/>
    </source>
</evidence>
<dbReference type="EC" id="3.1.11.6" evidence="5"/>
<proteinExistence type="inferred from homology"/>
<protein>
    <recommendedName>
        <fullName evidence="5">Exodeoxyribonuclease 7 large subunit</fullName>
        <ecNumber evidence="5">3.1.11.6</ecNumber>
    </recommendedName>
    <alternativeName>
        <fullName evidence="5">Exodeoxyribonuclease VII large subunit</fullName>
        <shortName evidence="5">Exonuclease VII large subunit</shortName>
    </alternativeName>
</protein>
<dbReference type="HAMAP" id="MF_00378">
    <property type="entry name" value="Exonuc_7_L"/>
    <property type="match status" value="1"/>
</dbReference>
<keyword evidence="1 5" id="KW-0963">Cytoplasm</keyword>
<evidence type="ECO:0000256" key="3">
    <source>
        <dbReference type="ARBA" id="ARBA00022801"/>
    </source>
</evidence>
<name>A0A374NJK5_9FIRM</name>
<dbReference type="PANTHER" id="PTHR30008:SF0">
    <property type="entry name" value="EXODEOXYRIBONUCLEASE 7 LARGE SUBUNIT"/>
    <property type="match status" value="1"/>
</dbReference>
<dbReference type="NCBIfam" id="TIGR00237">
    <property type="entry name" value="xseA"/>
    <property type="match status" value="1"/>
</dbReference>
<keyword evidence="4 5" id="KW-0269">Exonuclease</keyword>
<comment type="similarity">
    <text evidence="5 6">Belongs to the XseA family.</text>
</comment>
<dbReference type="Pfam" id="PF13742">
    <property type="entry name" value="tRNA_anti_2"/>
    <property type="match status" value="1"/>
</dbReference>
<evidence type="ECO:0000256" key="6">
    <source>
        <dbReference type="RuleBase" id="RU004355"/>
    </source>
</evidence>
<evidence type="ECO:0000256" key="4">
    <source>
        <dbReference type="ARBA" id="ARBA00022839"/>
    </source>
</evidence>
<dbReference type="GO" id="GO:0003676">
    <property type="term" value="F:nucleic acid binding"/>
    <property type="evidence" value="ECO:0007669"/>
    <property type="project" value="InterPro"/>
</dbReference>
<keyword evidence="3 5" id="KW-0378">Hydrolase</keyword>
<dbReference type="GO" id="GO:0008855">
    <property type="term" value="F:exodeoxyribonuclease VII activity"/>
    <property type="evidence" value="ECO:0007669"/>
    <property type="project" value="UniProtKB-UniRule"/>
</dbReference>
<accession>A0A374NJK5</accession>
<reference evidence="9 10" key="1">
    <citation type="submission" date="2018-08" db="EMBL/GenBank/DDBJ databases">
        <title>A genome reference for cultivated species of the human gut microbiota.</title>
        <authorList>
            <person name="Zou Y."/>
            <person name="Xue W."/>
            <person name="Luo G."/>
        </authorList>
    </citation>
    <scope>NUCLEOTIDE SEQUENCE [LARGE SCALE GENOMIC DNA]</scope>
    <source>
        <strain evidence="9 10">TM10-1AC</strain>
    </source>
</reference>
<dbReference type="Pfam" id="PF02601">
    <property type="entry name" value="Exonuc_VII_L"/>
    <property type="match status" value="1"/>
</dbReference>
<dbReference type="InterPro" id="IPR025824">
    <property type="entry name" value="OB-fold_nuc-bd_dom"/>
</dbReference>
<dbReference type="RefSeq" id="WP_117982885.1">
    <property type="nucleotide sequence ID" value="NZ_QSOE01000071.1"/>
</dbReference>
<sequence>MKHIFSVTQINSYIHRIFESDYALKKIYLKGEVSNCKYHSSGHIYFTLKDEKSALRCVMFSSDRYKGLTFHLEDGQLIEACGNISVYEQTGTYQMYVRKIELSGAGELYIRYEQLKQELAQKGYFDFERKKPLPPYPEKIGIVTALTGAAIEDIKSIAKRRNPSVQLYLYPSKVQGEGAAAQIARGIRYFDTAGVDIIIIGRGGGSIEDLWAFNEIEVADAIYYADTPIISGTGHEIDMTIADYCADVRAATPSAACELAIPDMTSFYTRMHNYQEVFGTLLQQKLMLMYGKTALLERQLEAQRPDKKLMSHQLVYERLEGRLQQAIRDKYQSRQQQFTRYVDRLSALSPTSRLRGGYVFAQTKEGNPLTSAGQIEKENPFFITFSDGQAEVMPVSVKKNKNKEVCHGKNKIFN</sequence>
<evidence type="ECO:0000259" key="7">
    <source>
        <dbReference type="Pfam" id="PF02601"/>
    </source>
</evidence>
<dbReference type="GO" id="GO:0009318">
    <property type="term" value="C:exodeoxyribonuclease VII complex"/>
    <property type="evidence" value="ECO:0007669"/>
    <property type="project" value="UniProtKB-UniRule"/>
</dbReference>
<evidence type="ECO:0000256" key="1">
    <source>
        <dbReference type="ARBA" id="ARBA00022490"/>
    </source>
</evidence>
<gene>
    <name evidence="5" type="primary">xseA</name>
    <name evidence="9" type="ORF">DXD91_10360</name>
</gene>
<organism evidence="9 10">
    <name type="scientific">Anaerobutyricum hallii</name>
    <dbReference type="NCBI Taxonomy" id="39488"/>
    <lineage>
        <taxon>Bacteria</taxon>
        <taxon>Bacillati</taxon>
        <taxon>Bacillota</taxon>
        <taxon>Clostridia</taxon>
        <taxon>Lachnospirales</taxon>
        <taxon>Lachnospiraceae</taxon>
        <taxon>Anaerobutyricum</taxon>
    </lineage>
</organism>
<dbReference type="EMBL" id="QSOE01000071">
    <property type="protein sequence ID" value="RGI85141.1"/>
    <property type="molecule type" value="Genomic_DNA"/>
</dbReference>
<dbReference type="InterPro" id="IPR003753">
    <property type="entry name" value="Exonuc_VII_L"/>
</dbReference>
<dbReference type="GO" id="GO:0005737">
    <property type="term" value="C:cytoplasm"/>
    <property type="evidence" value="ECO:0007669"/>
    <property type="project" value="UniProtKB-SubCell"/>
</dbReference>